<feature type="region of interest" description="Disordered" evidence="1">
    <location>
        <begin position="27"/>
        <end position="89"/>
    </location>
</feature>
<dbReference type="Proteomes" id="UP000320239">
    <property type="component" value="Unassembled WGS sequence"/>
</dbReference>
<evidence type="ECO:0000256" key="1">
    <source>
        <dbReference type="SAM" id="MobiDB-lite"/>
    </source>
</evidence>
<keyword evidence="2" id="KW-1133">Transmembrane helix</keyword>
<keyword evidence="2" id="KW-0472">Membrane</keyword>
<evidence type="ECO:0000256" key="2">
    <source>
        <dbReference type="SAM" id="Phobius"/>
    </source>
</evidence>
<feature type="transmembrane region" description="Helical" evidence="2">
    <location>
        <begin position="6"/>
        <end position="23"/>
    </location>
</feature>
<feature type="compositionally biased region" description="Basic and acidic residues" evidence="1">
    <location>
        <begin position="27"/>
        <end position="43"/>
    </location>
</feature>
<dbReference type="RefSeq" id="WP_122977447.1">
    <property type="nucleotide sequence ID" value="NZ_BOMX01000077.1"/>
</dbReference>
<comment type="caution">
    <text evidence="3">The sequence shown here is derived from an EMBL/GenBank/DDBJ whole genome shotgun (WGS) entry which is preliminary data.</text>
</comment>
<name>A0A561WKB3_ACTTI</name>
<dbReference type="AlphaFoldDB" id="A0A561WKB3"/>
<accession>A0A561WKB3</accession>
<reference evidence="3 4" key="1">
    <citation type="submission" date="2019-06" db="EMBL/GenBank/DDBJ databases">
        <title>Sequencing the genomes of 1000 actinobacteria strains.</title>
        <authorList>
            <person name="Klenk H.-P."/>
        </authorList>
    </citation>
    <scope>NUCLEOTIDE SEQUENCE [LARGE SCALE GENOMIC DNA]</scope>
    <source>
        <strain evidence="3 4">DSM 43866</strain>
    </source>
</reference>
<organism evidence="3 4">
    <name type="scientific">Actinoplanes teichomyceticus</name>
    <dbReference type="NCBI Taxonomy" id="1867"/>
    <lineage>
        <taxon>Bacteria</taxon>
        <taxon>Bacillati</taxon>
        <taxon>Actinomycetota</taxon>
        <taxon>Actinomycetes</taxon>
        <taxon>Micromonosporales</taxon>
        <taxon>Micromonosporaceae</taxon>
        <taxon>Actinoplanes</taxon>
    </lineage>
</organism>
<proteinExistence type="predicted"/>
<sequence>MLYHVSYLVAACYLLVGLVLTALREAHREERAATSRRPDRAGSRSEPSIEQQRTRLRHILDDLQQRLPAPAEPGDKRAATPPTRPATRR</sequence>
<evidence type="ECO:0000313" key="4">
    <source>
        <dbReference type="Proteomes" id="UP000320239"/>
    </source>
</evidence>
<gene>
    <name evidence="3" type="ORF">FHX34_102859</name>
</gene>
<keyword evidence="4" id="KW-1185">Reference proteome</keyword>
<dbReference type="EMBL" id="VIWY01000002">
    <property type="protein sequence ID" value="TWG24306.1"/>
    <property type="molecule type" value="Genomic_DNA"/>
</dbReference>
<protein>
    <submittedName>
        <fullName evidence="3">Uncharacterized protein</fullName>
    </submittedName>
</protein>
<evidence type="ECO:0000313" key="3">
    <source>
        <dbReference type="EMBL" id="TWG24306.1"/>
    </source>
</evidence>
<keyword evidence="2" id="KW-0812">Transmembrane</keyword>